<keyword evidence="4" id="KW-1185">Reference proteome</keyword>
<dbReference type="Proteomes" id="UP000000305">
    <property type="component" value="Unassembled WGS sequence"/>
</dbReference>
<organism evidence="3 4">
    <name type="scientific">Daphnia pulex</name>
    <name type="common">Water flea</name>
    <dbReference type="NCBI Taxonomy" id="6669"/>
    <lineage>
        <taxon>Eukaryota</taxon>
        <taxon>Metazoa</taxon>
        <taxon>Ecdysozoa</taxon>
        <taxon>Arthropoda</taxon>
        <taxon>Crustacea</taxon>
        <taxon>Branchiopoda</taxon>
        <taxon>Diplostraca</taxon>
        <taxon>Cladocera</taxon>
        <taxon>Anomopoda</taxon>
        <taxon>Daphniidae</taxon>
        <taxon>Daphnia</taxon>
    </lineage>
</organism>
<dbReference type="HOGENOM" id="CLU_947511_0_0_1"/>
<feature type="compositionally biased region" description="Polar residues" evidence="1">
    <location>
        <begin position="194"/>
        <end position="210"/>
    </location>
</feature>
<protein>
    <submittedName>
        <fullName evidence="3">Uncharacterized protein</fullName>
    </submittedName>
</protein>
<proteinExistence type="predicted"/>
<dbReference type="AlphaFoldDB" id="E9FUI6"/>
<name>E9FUI6_DAPPU</name>
<feature type="compositionally biased region" description="Low complexity" evidence="1">
    <location>
        <begin position="230"/>
        <end position="241"/>
    </location>
</feature>
<accession>E9FUI6</accession>
<dbReference type="EMBL" id="GL732525">
    <property type="protein sequence ID" value="EFX88736.1"/>
    <property type="molecule type" value="Genomic_DNA"/>
</dbReference>
<dbReference type="STRING" id="6669.E9FUI6"/>
<reference evidence="3 4" key="1">
    <citation type="journal article" date="2011" name="Science">
        <title>The ecoresponsive genome of Daphnia pulex.</title>
        <authorList>
            <person name="Colbourne J.K."/>
            <person name="Pfrender M.E."/>
            <person name="Gilbert D."/>
            <person name="Thomas W.K."/>
            <person name="Tucker A."/>
            <person name="Oakley T.H."/>
            <person name="Tokishita S."/>
            <person name="Aerts A."/>
            <person name="Arnold G.J."/>
            <person name="Basu M.K."/>
            <person name="Bauer D.J."/>
            <person name="Caceres C.E."/>
            <person name="Carmel L."/>
            <person name="Casola C."/>
            <person name="Choi J.H."/>
            <person name="Detter J.C."/>
            <person name="Dong Q."/>
            <person name="Dusheyko S."/>
            <person name="Eads B.D."/>
            <person name="Frohlich T."/>
            <person name="Geiler-Samerotte K.A."/>
            <person name="Gerlach D."/>
            <person name="Hatcher P."/>
            <person name="Jogdeo S."/>
            <person name="Krijgsveld J."/>
            <person name="Kriventseva E.V."/>
            <person name="Kultz D."/>
            <person name="Laforsch C."/>
            <person name="Lindquist E."/>
            <person name="Lopez J."/>
            <person name="Manak J.R."/>
            <person name="Muller J."/>
            <person name="Pangilinan J."/>
            <person name="Patwardhan R.P."/>
            <person name="Pitluck S."/>
            <person name="Pritham E.J."/>
            <person name="Rechtsteiner A."/>
            <person name="Rho M."/>
            <person name="Rogozin I.B."/>
            <person name="Sakarya O."/>
            <person name="Salamov A."/>
            <person name="Schaack S."/>
            <person name="Shapiro H."/>
            <person name="Shiga Y."/>
            <person name="Skalitzky C."/>
            <person name="Smith Z."/>
            <person name="Souvorov A."/>
            <person name="Sung W."/>
            <person name="Tang Z."/>
            <person name="Tsuchiya D."/>
            <person name="Tu H."/>
            <person name="Vos H."/>
            <person name="Wang M."/>
            <person name="Wolf Y.I."/>
            <person name="Yamagata H."/>
            <person name="Yamada T."/>
            <person name="Ye Y."/>
            <person name="Shaw J.R."/>
            <person name="Andrews J."/>
            <person name="Crease T.J."/>
            <person name="Tang H."/>
            <person name="Lucas S.M."/>
            <person name="Robertson H.M."/>
            <person name="Bork P."/>
            <person name="Koonin E.V."/>
            <person name="Zdobnov E.M."/>
            <person name="Grigoriev I.V."/>
            <person name="Lynch M."/>
            <person name="Boore J.L."/>
        </authorList>
    </citation>
    <scope>NUCLEOTIDE SEQUENCE [LARGE SCALE GENOMIC DNA]</scope>
</reference>
<dbReference type="KEGG" id="dpx:DAPPUDRAFT_95712"/>
<keyword evidence="2" id="KW-0732">Signal</keyword>
<feature type="region of interest" description="Disordered" evidence="1">
    <location>
        <begin position="184"/>
        <end position="294"/>
    </location>
</feature>
<dbReference type="eggNOG" id="ENOG502QVPE">
    <property type="taxonomic scope" value="Eukaryota"/>
</dbReference>
<evidence type="ECO:0000313" key="3">
    <source>
        <dbReference type="EMBL" id="EFX88736.1"/>
    </source>
</evidence>
<gene>
    <name evidence="3" type="ORF">DAPPUDRAFT_95712</name>
</gene>
<evidence type="ECO:0000256" key="1">
    <source>
        <dbReference type="SAM" id="MobiDB-lite"/>
    </source>
</evidence>
<feature type="chain" id="PRO_5003236817" evidence="2">
    <location>
        <begin position="28"/>
        <end position="294"/>
    </location>
</feature>
<dbReference type="OrthoDB" id="6421972at2759"/>
<evidence type="ECO:0000256" key="2">
    <source>
        <dbReference type="SAM" id="SignalP"/>
    </source>
</evidence>
<dbReference type="InParanoid" id="E9FUI6"/>
<evidence type="ECO:0000313" key="4">
    <source>
        <dbReference type="Proteomes" id="UP000000305"/>
    </source>
</evidence>
<feature type="compositionally biased region" description="Low complexity" evidence="1">
    <location>
        <begin position="184"/>
        <end position="193"/>
    </location>
</feature>
<feature type="signal peptide" evidence="2">
    <location>
        <begin position="1"/>
        <end position="27"/>
    </location>
</feature>
<sequence length="294" mass="32359">MGNPFLINMYMWPGLMVLSYCITAAAANGARSPIREASAVRVAAATVAATAVVWMDSTRLELPPPPPPRQKRSTAAPVISSVEEARQIIARLTERNTAQGHLLQAWKQRLKQQNEALFGLHSAREEQMRLLTSQLLLLEANLRAKQGKIDGLLNQRDRIISGQQETIRSLERELERCRNCTVLSSASSEQASSTPNGNRPQSLALTPSAESHSDREEEEVNSDKTSQDESSSNSCRPSPSSAIQLQVRVLGREQGDESLDDSDSAVVIDDDAHRHSPTFAQNSQVGPHTHRRQL</sequence>
<feature type="compositionally biased region" description="Basic and acidic residues" evidence="1">
    <location>
        <begin position="211"/>
        <end position="227"/>
    </location>
</feature>